<comment type="caution">
    <text evidence="1">The sequence shown here is derived from an EMBL/GenBank/DDBJ whole genome shotgun (WGS) entry which is preliminary data.</text>
</comment>
<dbReference type="EMBL" id="BSSD01000012">
    <property type="protein sequence ID" value="GLW95129.1"/>
    <property type="molecule type" value="Genomic_DNA"/>
</dbReference>
<proteinExistence type="predicted"/>
<name>A0A9W6QV20_9PSEU</name>
<reference evidence="1" key="1">
    <citation type="submission" date="2023-02" db="EMBL/GenBank/DDBJ databases">
        <title>Actinokineospora globicatena NBRC 15670.</title>
        <authorList>
            <person name="Ichikawa N."/>
            <person name="Sato H."/>
            <person name="Tonouchi N."/>
        </authorList>
    </citation>
    <scope>NUCLEOTIDE SEQUENCE</scope>
    <source>
        <strain evidence="1">NBRC 15670</strain>
    </source>
</reference>
<organism evidence="1 2">
    <name type="scientific">Actinokineospora globicatena</name>
    <dbReference type="NCBI Taxonomy" id="103729"/>
    <lineage>
        <taxon>Bacteria</taxon>
        <taxon>Bacillati</taxon>
        <taxon>Actinomycetota</taxon>
        <taxon>Actinomycetes</taxon>
        <taxon>Pseudonocardiales</taxon>
        <taxon>Pseudonocardiaceae</taxon>
        <taxon>Actinokineospora</taxon>
    </lineage>
</organism>
<dbReference type="Proteomes" id="UP001165042">
    <property type="component" value="Unassembled WGS sequence"/>
</dbReference>
<dbReference type="AlphaFoldDB" id="A0A9W6QV20"/>
<sequence length="121" mass="13332">MCASTDSAERELAMYPPSQTVVGSLLALMCGRNTAQPFGFRHIDANYTPVVTQADWEALKACVGTVLKKAQTVQALGDGRWAMGWKSPRTWTLYAWDPRAHSWGVVAVFANGGVFHWQECV</sequence>
<gene>
    <name evidence="1" type="ORF">Aglo03_59450</name>
</gene>
<protein>
    <submittedName>
        <fullName evidence="1">Uncharacterized protein</fullName>
    </submittedName>
</protein>
<dbReference type="RefSeq" id="WP_285613002.1">
    <property type="nucleotide sequence ID" value="NZ_BSSD01000012.1"/>
</dbReference>
<evidence type="ECO:0000313" key="2">
    <source>
        <dbReference type="Proteomes" id="UP001165042"/>
    </source>
</evidence>
<keyword evidence="2" id="KW-1185">Reference proteome</keyword>
<evidence type="ECO:0000313" key="1">
    <source>
        <dbReference type="EMBL" id="GLW95129.1"/>
    </source>
</evidence>
<accession>A0A9W6QV20</accession>